<name>A0A7C8MMW0_9PEZI</name>
<keyword evidence="4" id="KW-1185">Reference proteome</keyword>
<dbReference type="InParanoid" id="A0A7C8MMW0"/>
<evidence type="ECO:0000256" key="2">
    <source>
        <dbReference type="SAM" id="Phobius"/>
    </source>
</evidence>
<feature type="compositionally biased region" description="Polar residues" evidence="1">
    <location>
        <begin position="99"/>
        <end position="112"/>
    </location>
</feature>
<evidence type="ECO:0000313" key="4">
    <source>
        <dbReference type="Proteomes" id="UP000481858"/>
    </source>
</evidence>
<keyword evidence="2" id="KW-0472">Membrane</keyword>
<accession>A0A7C8MMW0</accession>
<gene>
    <name evidence="3" type="ORF">GQX73_g9527</name>
</gene>
<proteinExistence type="predicted"/>
<sequence>MATLALQAAVVLGGFDTLYVFFASNYFPQYNRVAKYIDVQGTESPLQAWTTETVWPGKRSDEELLGAAEPSIENITTTVSTSEVTFEAVSEATPKDTSKATSQATFKATSQDTTKDTSEAISKATSQDTTKDTSQTASAPNSRSNIRSTRSTRTIETLTADNTVNTGRTERTESTKNAEPTEFTESTDEIQGKFTALPSDLPECNFPLLYLGSSLLKPPYDISTNVNIEKWESAVQQLKEVQRLIDVHKKSLLQQYGPEKLEGLLSGLDLLVEKPIRIGCFVLQHLQSELIELSTTQSTKSISQRRALLKELLRESELQILHAIQEISSQKPNSTLLSWARFAPELQSESCPGHQCFVLDLNFIEDFTRIIPEKLLDEVRQLKAVAQYDTWHITKQLFSWLYGLWTGILRKIRQNTYLLVAVIGFLAAALFLIWGYIWGFEAEDFDEDENPLPNPGPAAE</sequence>
<dbReference type="OrthoDB" id="4754177at2759"/>
<organism evidence="3 4">
    <name type="scientific">Xylaria multiplex</name>
    <dbReference type="NCBI Taxonomy" id="323545"/>
    <lineage>
        <taxon>Eukaryota</taxon>
        <taxon>Fungi</taxon>
        <taxon>Dikarya</taxon>
        <taxon>Ascomycota</taxon>
        <taxon>Pezizomycotina</taxon>
        <taxon>Sordariomycetes</taxon>
        <taxon>Xylariomycetidae</taxon>
        <taxon>Xylariales</taxon>
        <taxon>Xylariaceae</taxon>
        <taxon>Xylaria</taxon>
    </lineage>
</organism>
<comment type="caution">
    <text evidence="3">The sequence shown here is derived from an EMBL/GenBank/DDBJ whole genome shotgun (WGS) entry which is preliminary data.</text>
</comment>
<evidence type="ECO:0000313" key="3">
    <source>
        <dbReference type="EMBL" id="KAF2964047.1"/>
    </source>
</evidence>
<protein>
    <submittedName>
        <fullName evidence="3">Uncharacterized protein</fullName>
    </submittedName>
</protein>
<dbReference type="EMBL" id="WUBL01000168">
    <property type="protein sequence ID" value="KAF2964047.1"/>
    <property type="molecule type" value="Genomic_DNA"/>
</dbReference>
<dbReference type="Proteomes" id="UP000481858">
    <property type="component" value="Unassembled WGS sequence"/>
</dbReference>
<evidence type="ECO:0000256" key="1">
    <source>
        <dbReference type="SAM" id="MobiDB-lite"/>
    </source>
</evidence>
<feature type="region of interest" description="Disordered" evidence="1">
    <location>
        <begin position="87"/>
        <end position="188"/>
    </location>
</feature>
<feature type="transmembrane region" description="Helical" evidence="2">
    <location>
        <begin position="6"/>
        <end position="27"/>
    </location>
</feature>
<keyword evidence="2" id="KW-1133">Transmembrane helix</keyword>
<feature type="compositionally biased region" description="Low complexity" evidence="1">
    <location>
        <begin position="122"/>
        <end position="157"/>
    </location>
</feature>
<keyword evidence="2" id="KW-0812">Transmembrane</keyword>
<dbReference type="AlphaFoldDB" id="A0A7C8MMW0"/>
<feature type="transmembrane region" description="Helical" evidence="2">
    <location>
        <begin position="417"/>
        <end position="437"/>
    </location>
</feature>
<reference evidence="3 4" key="1">
    <citation type="submission" date="2019-12" db="EMBL/GenBank/DDBJ databases">
        <title>Draft genome sequence of the ascomycete Xylaria multiplex DSM 110363.</title>
        <authorList>
            <person name="Buettner E."/>
            <person name="Kellner H."/>
        </authorList>
    </citation>
    <scope>NUCLEOTIDE SEQUENCE [LARGE SCALE GENOMIC DNA]</scope>
    <source>
        <strain evidence="3 4">DSM 110363</strain>
    </source>
</reference>